<keyword evidence="2" id="KW-1185">Reference proteome</keyword>
<keyword evidence="1" id="KW-0238">DNA-binding</keyword>
<dbReference type="EMBL" id="JBHUEE010000002">
    <property type="protein sequence ID" value="MFD1717098.1"/>
    <property type="molecule type" value="Genomic_DNA"/>
</dbReference>
<dbReference type="RefSeq" id="WP_388002674.1">
    <property type="nucleotide sequence ID" value="NZ_JBHUEE010000002.1"/>
</dbReference>
<reference evidence="2" key="1">
    <citation type="journal article" date="2019" name="Int. J. Syst. Evol. Microbiol.">
        <title>The Global Catalogue of Microorganisms (GCM) 10K type strain sequencing project: providing services to taxonomists for standard genome sequencing and annotation.</title>
        <authorList>
            <consortium name="The Broad Institute Genomics Platform"/>
            <consortium name="The Broad Institute Genome Sequencing Center for Infectious Disease"/>
            <person name="Wu L."/>
            <person name="Ma J."/>
        </authorList>
    </citation>
    <scope>NUCLEOTIDE SEQUENCE [LARGE SCALE GENOMIC DNA]</scope>
    <source>
        <strain evidence="2">JCM 17130</strain>
    </source>
</reference>
<evidence type="ECO:0000313" key="2">
    <source>
        <dbReference type="Proteomes" id="UP001597277"/>
    </source>
</evidence>
<dbReference type="GO" id="GO:0003677">
    <property type="term" value="F:DNA binding"/>
    <property type="evidence" value="ECO:0007669"/>
    <property type="project" value="UniProtKB-KW"/>
</dbReference>
<accession>A0ABW4L0Y2</accession>
<gene>
    <name evidence="1" type="ORF">ACFSE6_04580</name>
</gene>
<protein>
    <submittedName>
        <fullName evidence="1">DNA-binding protein</fullName>
    </submittedName>
</protein>
<name>A0ABW4L0Y2_9MICO</name>
<evidence type="ECO:0000313" key="1">
    <source>
        <dbReference type="EMBL" id="MFD1717098.1"/>
    </source>
</evidence>
<sequence length="78" mass="7891">MSATDEDPAADRGPVFDGVRIGRPATGALLAAGYRTVGDLPADLGELLELHGVGPRAVRLLREARAPGEAGTAPADGD</sequence>
<comment type="caution">
    <text evidence="1">The sequence shown here is derived from an EMBL/GenBank/DDBJ whole genome shotgun (WGS) entry which is preliminary data.</text>
</comment>
<dbReference type="Proteomes" id="UP001597277">
    <property type="component" value="Unassembled WGS sequence"/>
</dbReference>
<proteinExistence type="predicted"/>
<organism evidence="1 2">
    <name type="scientific">Georgenia deserti</name>
    <dbReference type="NCBI Taxonomy" id="2093781"/>
    <lineage>
        <taxon>Bacteria</taxon>
        <taxon>Bacillati</taxon>
        <taxon>Actinomycetota</taxon>
        <taxon>Actinomycetes</taxon>
        <taxon>Micrococcales</taxon>
        <taxon>Bogoriellaceae</taxon>
        <taxon>Georgenia</taxon>
    </lineage>
</organism>